<keyword evidence="3" id="KW-1185">Reference proteome</keyword>
<dbReference type="Pfam" id="PF12309">
    <property type="entry name" value="KBP_C"/>
    <property type="match status" value="1"/>
</dbReference>
<dbReference type="InterPro" id="IPR022083">
    <property type="entry name" value="KBP"/>
</dbReference>
<gene>
    <name evidence="2" type="ORF">DMN91_000609</name>
    <name evidence="1" type="ORF">X777_10762</name>
</gene>
<sequence>MYKYMEEYRQNLASELLNSEVRRLPSDMQGIDITDEFQKVLEATHDEAIAQKETHREVTNSSVKTMKHKLSVLFEKIKGKISSTETSFDDIISLATSYCNMGIVYKDGTTEEDLVNGQSYLKKCLDLLNGKELDPRAILLIMRASVQLDRVFCQLNEAEKCCSFSHKAIGFYLEYTKQGSEFPAPIVSRLSVNLDIEEACSNTMLSLVTLCSELLYHINNCECDTWDVETLVKPMHNFFMNQWIEATANPVTKGYAWASATVDFSRFFINQLRLSDTRNYLAAAEYILDAYKEEVKKYVSGNFSTPAFLNILECVATRWSIFGNKVLLCSKYNLFNVFKNVKVSRVGNYKSTPSVELPTKSLIFTDLEVDIEHIVSKIPLNVSNLDDVVVVCDHIMKWFEMFKTHVSTEIYNSSFMVRTLCLIEVGNYLTYFEADKVEQMKCHKERIEFLINEHNFISSKDKNVFGILHLHCNFQLMLTYGKLLDMILEDAEITEKRFEDVEKEVHNYVQSSAEYSKKYLEELDFLFSDCEKQD</sequence>
<dbReference type="STRING" id="2015173.A0A026W3T1"/>
<dbReference type="EMBL" id="KK107447">
    <property type="protein sequence ID" value="EZA50712.1"/>
    <property type="molecule type" value="Genomic_DNA"/>
</dbReference>
<organism evidence="1 3">
    <name type="scientific">Ooceraea biroi</name>
    <name type="common">Clonal raider ant</name>
    <name type="synonym">Cerapachys biroi</name>
    <dbReference type="NCBI Taxonomy" id="2015173"/>
    <lineage>
        <taxon>Eukaryota</taxon>
        <taxon>Metazoa</taxon>
        <taxon>Ecdysozoa</taxon>
        <taxon>Arthropoda</taxon>
        <taxon>Hexapoda</taxon>
        <taxon>Insecta</taxon>
        <taxon>Pterygota</taxon>
        <taxon>Neoptera</taxon>
        <taxon>Endopterygota</taxon>
        <taxon>Hymenoptera</taxon>
        <taxon>Apocrita</taxon>
        <taxon>Aculeata</taxon>
        <taxon>Formicoidea</taxon>
        <taxon>Formicidae</taxon>
        <taxon>Dorylinae</taxon>
        <taxon>Ooceraea</taxon>
    </lineage>
</organism>
<name>A0A026W3T1_OOCBI</name>
<protein>
    <submittedName>
        <fullName evidence="1">Uncharacterized protein</fullName>
    </submittedName>
</protein>
<reference evidence="2" key="3">
    <citation type="submission" date="2018-07" db="EMBL/GenBank/DDBJ databases">
        <authorList>
            <person name="Mckenzie S.K."/>
            <person name="Kronauer D.J.C."/>
        </authorList>
    </citation>
    <scope>NUCLEOTIDE SEQUENCE</scope>
    <source>
        <strain evidence="2">Clonal line C1</strain>
    </source>
</reference>
<dbReference type="AlphaFoldDB" id="A0A026W3T1"/>
<dbReference type="OrthoDB" id="7554758at2759"/>
<dbReference type="EMBL" id="QOIP01000001">
    <property type="protein sequence ID" value="RLU26812.1"/>
    <property type="molecule type" value="Genomic_DNA"/>
</dbReference>
<evidence type="ECO:0000313" key="1">
    <source>
        <dbReference type="EMBL" id="EZA50712.1"/>
    </source>
</evidence>
<proteinExistence type="predicted"/>
<evidence type="ECO:0000313" key="2">
    <source>
        <dbReference type="EMBL" id="RLU26812.1"/>
    </source>
</evidence>
<evidence type="ECO:0000313" key="3">
    <source>
        <dbReference type="Proteomes" id="UP000053097"/>
    </source>
</evidence>
<reference evidence="1 3" key="1">
    <citation type="journal article" date="2014" name="Curr. Biol.">
        <title>The genome of the clonal raider ant Cerapachys biroi.</title>
        <authorList>
            <person name="Oxley P.R."/>
            <person name="Ji L."/>
            <person name="Fetter-Pruneda I."/>
            <person name="McKenzie S.K."/>
            <person name="Li C."/>
            <person name="Hu H."/>
            <person name="Zhang G."/>
            <person name="Kronauer D.J."/>
        </authorList>
    </citation>
    <scope>NUCLEOTIDE SEQUENCE [LARGE SCALE GENOMIC DNA]</scope>
</reference>
<dbReference type="Proteomes" id="UP000053097">
    <property type="component" value="Unassembled WGS sequence"/>
</dbReference>
<reference evidence="2" key="2">
    <citation type="journal article" date="2018" name="Genome Res.">
        <title>The genomic architecture and molecular evolution of ant odorant receptors.</title>
        <authorList>
            <person name="McKenzie S.K."/>
            <person name="Kronauer D.J.C."/>
        </authorList>
    </citation>
    <scope>NUCLEOTIDE SEQUENCE [LARGE SCALE GENOMIC DNA]</scope>
    <source>
        <strain evidence="2">Clonal line C1</strain>
    </source>
</reference>
<dbReference type="Proteomes" id="UP000279307">
    <property type="component" value="Chromosome 1"/>
</dbReference>
<accession>A0A026W3T1</accession>